<gene>
    <name evidence="1" type="ORF">BV22DRAFT_348575</name>
</gene>
<proteinExistence type="predicted"/>
<organism evidence="1 2">
    <name type="scientific">Leucogyrophana mollusca</name>
    <dbReference type="NCBI Taxonomy" id="85980"/>
    <lineage>
        <taxon>Eukaryota</taxon>
        <taxon>Fungi</taxon>
        <taxon>Dikarya</taxon>
        <taxon>Basidiomycota</taxon>
        <taxon>Agaricomycotina</taxon>
        <taxon>Agaricomycetes</taxon>
        <taxon>Agaricomycetidae</taxon>
        <taxon>Boletales</taxon>
        <taxon>Boletales incertae sedis</taxon>
        <taxon>Leucogyrophana</taxon>
    </lineage>
</organism>
<keyword evidence="2" id="KW-1185">Reference proteome</keyword>
<reference evidence="1" key="1">
    <citation type="journal article" date="2021" name="New Phytol.">
        <title>Evolutionary innovations through gain and loss of genes in the ectomycorrhizal Boletales.</title>
        <authorList>
            <person name="Wu G."/>
            <person name="Miyauchi S."/>
            <person name="Morin E."/>
            <person name="Kuo A."/>
            <person name="Drula E."/>
            <person name="Varga T."/>
            <person name="Kohler A."/>
            <person name="Feng B."/>
            <person name="Cao Y."/>
            <person name="Lipzen A."/>
            <person name="Daum C."/>
            <person name="Hundley H."/>
            <person name="Pangilinan J."/>
            <person name="Johnson J."/>
            <person name="Barry K."/>
            <person name="LaButti K."/>
            <person name="Ng V."/>
            <person name="Ahrendt S."/>
            <person name="Min B."/>
            <person name="Choi I.G."/>
            <person name="Park H."/>
            <person name="Plett J.M."/>
            <person name="Magnuson J."/>
            <person name="Spatafora J.W."/>
            <person name="Nagy L.G."/>
            <person name="Henrissat B."/>
            <person name="Grigoriev I.V."/>
            <person name="Yang Z.L."/>
            <person name="Xu J."/>
            <person name="Martin F.M."/>
        </authorList>
    </citation>
    <scope>NUCLEOTIDE SEQUENCE</scope>
    <source>
        <strain evidence="1">KUC20120723A-06</strain>
    </source>
</reference>
<dbReference type="Proteomes" id="UP000790709">
    <property type="component" value="Unassembled WGS sequence"/>
</dbReference>
<protein>
    <submittedName>
        <fullName evidence="1">Uncharacterized protein</fullName>
    </submittedName>
</protein>
<accession>A0ACB8BNT7</accession>
<comment type="caution">
    <text evidence="1">The sequence shown here is derived from an EMBL/GenBank/DDBJ whole genome shotgun (WGS) entry which is preliminary data.</text>
</comment>
<dbReference type="EMBL" id="MU266381">
    <property type="protein sequence ID" value="KAH7926537.1"/>
    <property type="molecule type" value="Genomic_DNA"/>
</dbReference>
<sequence length="166" mass="18694">MRNRPAWKVWETYSEISHGLCSPPTQVDYPNKTDGIALKCSKKQEAVRIKLSFIFFYSFGVRLVTLAIGRMYVRIRRLESSRITSFDIWLGEFPPTMHTAPSIITCFQDNVLTNVSNGIKNLANVGPYAFPPCSRRTQALLLNVHLRLRACTALNCSGPSVTQVKA</sequence>
<evidence type="ECO:0000313" key="2">
    <source>
        <dbReference type="Proteomes" id="UP000790709"/>
    </source>
</evidence>
<evidence type="ECO:0000313" key="1">
    <source>
        <dbReference type="EMBL" id="KAH7926537.1"/>
    </source>
</evidence>
<name>A0ACB8BNT7_9AGAM</name>